<dbReference type="EC" id="2.7.1.12" evidence="3 9"/>
<keyword evidence="5 9" id="KW-0547">Nucleotide-binding</keyword>
<evidence type="ECO:0000256" key="8">
    <source>
        <dbReference type="ARBA" id="ARBA00048090"/>
    </source>
</evidence>
<sequence>MAMVIVVMGVSGSGKSTFGALLAQRIGARFFDADAFHPPANVEKMSHGIPLTDADREPWLAAMAAAIRGWVASGTDAVLACSALKRSYRDRFRAADPQVRFVHLAGAEGLIAGRMAHRSGHFMPVELLRSQFATLEPPDADEGALTLDIARPPEALVEEAAAALQRRGAAD</sequence>
<dbReference type="CDD" id="cd02021">
    <property type="entry name" value="GntK"/>
    <property type="match status" value="1"/>
</dbReference>
<reference evidence="10 11" key="1">
    <citation type="submission" date="2023-07" db="EMBL/GenBank/DDBJ databases">
        <title>Genomic Encyclopedia of Type Strains, Phase IV (KMG-IV): sequencing the most valuable type-strain genomes for metagenomic binning, comparative biology and taxonomic classification.</title>
        <authorList>
            <person name="Goeker M."/>
        </authorList>
    </citation>
    <scope>NUCLEOTIDE SEQUENCE [LARGE SCALE GENOMIC DNA]</scope>
    <source>
        <strain evidence="10 11">DSM 19619</strain>
    </source>
</reference>
<evidence type="ECO:0000256" key="4">
    <source>
        <dbReference type="ARBA" id="ARBA00022679"/>
    </source>
</evidence>
<dbReference type="PANTHER" id="PTHR43442">
    <property type="entry name" value="GLUCONOKINASE-RELATED"/>
    <property type="match status" value="1"/>
</dbReference>
<keyword evidence="11" id="KW-1185">Reference proteome</keyword>
<evidence type="ECO:0000256" key="5">
    <source>
        <dbReference type="ARBA" id="ARBA00022741"/>
    </source>
</evidence>
<dbReference type="InterPro" id="IPR006001">
    <property type="entry name" value="Therm_gnt_kin"/>
</dbReference>
<comment type="similarity">
    <text evidence="2 9">Belongs to the gluconokinase GntK/GntV family.</text>
</comment>
<evidence type="ECO:0000313" key="11">
    <source>
        <dbReference type="Proteomes" id="UP001242480"/>
    </source>
</evidence>
<dbReference type="Proteomes" id="UP001242480">
    <property type="component" value="Unassembled WGS sequence"/>
</dbReference>
<organism evidence="10 11">
    <name type="scientific">Labrys wisconsinensis</name>
    <dbReference type="NCBI Taxonomy" id="425677"/>
    <lineage>
        <taxon>Bacteria</taxon>
        <taxon>Pseudomonadati</taxon>
        <taxon>Pseudomonadota</taxon>
        <taxon>Alphaproteobacteria</taxon>
        <taxon>Hyphomicrobiales</taxon>
        <taxon>Xanthobacteraceae</taxon>
        <taxon>Labrys</taxon>
    </lineage>
</organism>
<dbReference type="EMBL" id="JAUSVX010000001">
    <property type="protein sequence ID" value="MDQ0467854.1"/>
    <property type="molecule type" value="Genomic_DNA"/>
</dbReference>
<gene>
    <name evidence="10" type="ORF">QO011_000849</name>
</gene>
<name>A0ABU0J0S6_9HYPH</name>
<protein>
    <recommendedName>
        <fullName evidence="3 9">Gluconokinase</fullName>
        <ecNumber evidence="3 9">2.7.1.12</ecNumber>
    </recommendedName>
</protein>
<dbReference type="SUPFAM" id="SSF52540">
    <property type="entry name" value="P-loop containing nucleoside triphosphate hydrolases"/>
    <property type="match status" value="1"/>
</dbReference>
<proteinExistence type="inferred from homology"/>
<evidence type="ECO:0000256" key="2">
    <source>
        <dbReference type="ARBA" id="ARBA00008420"/>
    </source>
</evidence>
<dbReference type="Pfam" id="PF13671">
    <property type="entry name" value="AAA_33"/>
    <property type="match status" value="1"/>
</dbReference>
<comment type="pathway">
    <text evidence="1">Carbohydrate acid metabolism.</text>
</comment>
<dbReference type="PANTHER" id="PTHR43442:SF3">
    <property type="entry name" value="GLUCONOKINASE-RELATED"/>
    <property type="match status" value="1"/>
</dbReference>
<dbReference type="RefSeq" id="WP_307268109.1">
    <property type="nucleotide sequence ID" value="NZ_JAUSVX010000001.1"/>
</dbReference>
<comment type="caution">
    <text evidence="10">The sequence shown here is derived from an EMBL/GenBank/DDBJ whole genome shotgun (WGS) entry which is preliminary data.</text>
</comment>
<dbReference type="GO" id="GO:0046316">
    <property type="term" value="F:gluconokinase activity"/>
    <property type="evidence" value="ECO:0007669"/>
    <property type="project" value="UniProtKB-EC"/>
</dbReference>
<evidence type="ECO:0000256" key="3">
    <source>
        <dbReference type="ARBA" id="ARBA00012054"/>
    </source>
</evidence>
<evidence type="ECO:0000256" key="1">
    <source>
        <dbReference type="ARBA" id="ARBA00004761"/>
    </source>
</evidence>
<keyword evidence="7 9" id="KW-0067">ATP-binding</keyword>
<evidence type="ECO:0000256" key="7">
    <source>
        <dbReference type="ARBA" id="ARBA00022840"/>
    </source>
</evidence>
<dbReference type="InterPro" id="IPR027417">
    <property type="entry name" value="P-loop_NTPase"/>
</dbReference>
<keyword evidence="6 9" id="KW-0418">Kinase</keyword>
<dbReference type="NCBIfam" id="TIGR01313">
    <property type="entry name" value="therm_gnt_kin"/>
    <property type="match status" value="1"/>
</dbReference>
<accession>A0ABU0J0S6</accession>
<evidence type="ECO:0000256" key="6">
    <source>
        <dbReference type="ARBA" id="ARBA00022777"/>
    </source>
</evidence>
<evidence type="ECO:0000313" key="10">
    <source>
        <dbReference type="EMBL" id="MDQ0467854.1"/>
    </source>
</evidence>
<comment type="catalytic activity">
    <reaction evidence="8 9">
        <text>D-gluconate + ATP = 6-phospho-D-gluconate + ADP + H(+)</text>
        <dbReference type="Rhea" id="RHEA:19433"/>
        <dbReference type="ChEBI" id="CHEBI:15378"/>
        <dbReference type="ChEBI" id="CHEBI:18391"/>
        <dbReference type="ChEBI" id="CHEBI:30616"/>
        <dbReference type="ChEBI" id="CHEBI:58759"/>
        <dbReference type="ChEBI" id="CHEBI:456216"/>
        <dbReference type="EC" id="2.7.1.12"/>
    </reaction>
</comment>
<dbReference type="Gene3D" id="3.40.50.300">
    <property type="entry name" value="P-loop containing nucleotide triphosphate hydrolases"/>
    <property type="match status" value="1"/>
</dbReference>
<evidence type="ECO:0000256" key="9">
    <source>
        <dbReference type="RuleBase" id="RU363066"/>
    </source>
</evidence>
<keyword evidence="4 9" id="KW-0808">Transferase</keyword>